<feature type="transmembrane region" description="Helical" evidence="13">
    <location>
        <begin position="147"/>
        <end position="168"/>
    </location>
</feature>
<name>A0A7D5H4K8_9PSED</name>
<proteinExistence type="inferred from homology"/>
<comment type="cofactor">
    <cofactor evidence="1">
        <name>heme b</name>
        <dbReference type="ChEBI" id="CHEBI:60344"/>
    </cofactor>
</comment>
<evidence type="ECO:0000256" key="5">
    <source>
        <dbReference type="ARBA" id="ARBA00022617"/>
    </source>
</evidence>
<comment type="similarity">
    <text evidence="12">Belongs to the cytochrome b561 family.</text>
</comment>
<accession>A0A7D5H4K8</accession>
<evidence type="ECO:0000256" key="8">
    <source>
        <dbReference type="ARBA" id="ARBA00022982"/>
    </source>
</evidence>
<dbReference type="InterPro" id="IPR052168">
    <property type="entry name" value="Cytochrome_b561_oxidase"/>
</dbReference>
<dbReference type="InterPro" id="IPR011577">
    <property type="entry name" value="Cyt_b561_bac/Ni-Hgenase"/>
</dbReference>
<evidence type="ECO:0000256" key="1">
    <source>
        <dbReference type="ARBA" id="ARBA00001970"/>
    </source>
</evidence>
<evidence type="ECO:0000256" key="9">
    <source>
        <dbReference type="ARBA" id="ARBA00022989"/>
    </source>
</evidence>
<evidence type="ECO:0000256" key="4">
    <source>
        <dbReference type="ARBA" id="ARBA00022475"/>
    </source>
</evidence>
<feature type="transmembrane region" description="Helical" evidence="13">
    <location>
        <begin position="44"/>
        <end position="69"/>
    </location>
</feature>
<sequence>MTWKNTEARYGSLSIALHWLMLILLAIVYACIELRGNFAKGSDARVLIVQLHFMTGLTVFVLVWIRLAAKIVGAAPRIVPRPPAWQTGLAHLMHALLYALMVAMPLLGWLTLSAADKPVPFWGLELPHLIGPNDDAAKQIKHWHEQIGVWGYWLIGLHALAGLFHHYVVRDNTLVRMLPGRH</sequence>
<dbReference type="PANTHER" id="PTHR30529:SF3">
    <property type="entry name" value="CYTOCHROME B561 HOMOLOG 1"/>
    <property type="match status" value="1"/>
</dbReference>
<keyword evidence="11 13" id="KW-0472">Membrane</keyword>
<dbReference type="Pfam" id="PF01292">
    <property type="entry name" value="Ni_hydr_CYTB"/>
    <property type="match status" value="1"/>
</dbReference>
<keyword evidence="10" id="KW-0408">Iron</keyword>
<dbReference type="GO" id="GO:0046872">
    <property type="term" value="F:metal ion binding"/>
    <property type="evidence" value="ECO:0007669"/>
    <property type="project" value="UniProtKB-KW"/>
</dbReference>
<keyword evidence="3" id="KW-0813">Transport</keyword>
<evidence type="ECO:0000256" key="13">
    <source>
        <dbReference type="SAM" id="Phobius"/>
    </source>
</evidence>
<keyword evidence="4" id="KW-1003">Cell membrane</keyword>
<dbReference type="SUPFAM" id="SSF81342">
    <property type="entry name" value="Transmembrane di-heme cytochromes"/>
    <property type="match status" value="1"/>
</dbReference>
<evidence type="ECO:0000256" key="12">
    <source>
        <dbReference type="ARBA" id="ARBA00037975"/>
    </source>
</evidence>
<dbReference type="RefSeq" id="WP_158153672.1">
    <property type="nucleotide sequence ID" value="NZ_CP056030.1"/>
</dbReference>
<dbReference type="AlphaFoldDB" id="A0A7D5H4K8"/>
<feature type="domain" description="Cytochrome b561 bacterial/Ni-hydrogenase" evidence="14">
    <location>
        <begin position="9"/>
        <end position="180"/>
    </location>
</feature>
<dbReference type="EMBL" id="CP056030">
    <property type="protein sequence ID" value="QKZ03683.1"/>
    <property type="molecule type" value="Genomic_DNA"/>
</dbReference>
<feature type="transmembrane region" description="Helical" evidence="13">
    <location>
        <begin position="89"/>
        <end position="112"/>
    </location>
</feature>
<keyword evidence="7" id="KW-0479">Metal-binding</keyword>
<evidence type="ECO:0000313" key="15">
    <source>
        <dbReference type="EMBL" id="QKZ03683.1"/>
    </source>
</evidence>
<evidence type="ECO:0000256" key="2">
    <source>
        <dbReference type="ARBA" id="ARBA00004651"/>
    </source>
</evidence>
<evidence type="ECO:0000256" key="3">
    <source>
        <dbReference type="ARBA" id="ARBA00022448"/>
    </source>
</evidence>
<dbReference type="GO" id="GO:0020037">
    <property type="term" value="F:heme binding"/>
    <property type="evidence" value="ECO:0007669"/>
    <property type="project" value="TreeGrafter"/>
</dbReference>
<dbReference type="InterPro" id="IPR016174">
    <property type="entry name" value="Di-haem_cyt_TM"/>
</dbReference>
<evidence type="ECO:0000256" key="7">
    <source>
        <dbReference type="ARBA" id="ARBA00022723"/>
    </source>
</evidence>
<evidence type="ECO:0000256" key="11">
    <source>
        <dbReference type="ARBA" id="ARBA00023136"/>
    </source>
</evidence>
<keyword evidence="9 13" id="KW-1133">Transmembrane helix</keyword>
<keyword evidence="6 13" id="KW-0812">Transmembrane</keyword>
<dbReference type="GO" id="GO:0022904">
    <property type="term" value="P:respiratory electron transport chain"/>
    <property type="evidence" value="ECO:0007669"/>
    <property type="project" value="InterPro"/>
</dbReference>
<evidence type="ECO:0000256" key="10">
    <source>
        <dbReference type="ARBA" id="ARBA00023004"/>
    </source>
</evidence>
<evidence type="ECO:0000256" key="6">
    <source>
        <dbReference type="ARBA" id="ARBA00022692"/>
    </source>
</evidence>
<dbReference type="GO" id="GO:0009055">
    <property type="term" value="F:electron transfer activity"/>
    <property type="evidence" value="ECO:0007669"/>
    <property type="project" value="InterPro"/>
</dbReference>
<keyword evidence="8" id="KW-0249">Electron transport</keyword>
<dbReference type="GO" id="GO:0005886">
    <property type="term" value="C:plasma membrane"/>
    <property type="evidence" value="ECO:0007669"/>
    <property type="project" value="UniProtKB-SubCell"/>
</dbReference>
<dbReference type="PROSITE" id="PS51257">
    <property type="entry name" value="PROKAR_LIPOPROTEIN"/>
    <property type="match status" value="1"/>
</dbReference>
<organism evidence="15 16">
    <name type="scientific">Pseudomonas eucalypticola</name>
    <dbReference type="NCBI Taxonomy" id="2599595"/>
    <lineage>
        <taxon>Bacteria</taxon>
        <taxon>Pseudomonadati</taxon>
        <taxon>Pseudomonadota</taxon>
        <taxon>Gammaproteobacteria</taxon>
        <taxon>Pseudomonadales</taxon>
        <taxon>Pseudomonadaceae</taxon>
        <taxon>Pseudomonas</taxon>
    </lineage>
</organism>
<feature type="transmembrane region" description="Helical" evidence="13">
    <location>
        <begin position="12"/>
        <end position="32"/>
    </location>
</feature>
<evidence type="ECO:0000313" key="16">
    <source>
        <dbReference type="Proteomes" id="UP000509568"/>
    </source>
</evidence>
<dbReference type="PANTHER" id="PTHR30529">
    <property type="entry name" value="CYTOCHROME B561"/>
    <property type="match status" value="1"/>
</dbReference>
<keyword evidence="16" id="KW-1185">Reference proteome</keyword>
<protein>
    <submittedName>
        <fullName evidence="15">Cytochrome b</fullName>
    </submittedName>
</protein>
<evidence type="ECO:0000259" key="14">
    <source>
        <dbReference type="Pfam" id="PF01292"/>
    </source>
</evidence>
<gene>
    <name evidence="15" type="ORF">HWQ56_07760</name>
</gene>
<reference evidence="15 16" key="1">
    <citation type="submission" date="2020-06" db="EMBL/GenBank/DDBJ databases">
        <title>Pseudomonas eucalypticola sp. nov., an endophyte of Eucalyptus dunnii leaves with biocontrol ability of eucalyptus leaf blight.</title>
        <authorList>
            <person name="Liu Y."/>
            <person name="Song Z."/>
            <person name="Zeng H."/>
            <person name="Lu M."/>
            <person name="Wang X."/>
            <person name="Lian X."/>
            <person name="Zhang Q."/>
        </authorList>
    </citation>
    <scope>NUCLEOTIDE SEQUENCE [LARGE SCALE GENOMIC DNA]</scope>
    <source>
        <strain evidence="15 16">NP-1</strain>
    </source>
</reference>
<keyword evidence="5" id="KW-0349">Heme</keyword>
<comment type="subcellular location">
    <subcellularLocation>
        <location evidence="2">Cell membrane</location>
        <topology evidence="2">Multi-pass membrane protein</topology>
    </subcellularLocation>
</comment>
<dbReference type="Proteomes" id="UP000509568">
    <property type="component" value="Chromosome"/>
</dbReference>
<dbReference type="KEGG" id="pez:HWQ56_07760"/>